<dbReference type="InterPro" id="IPR037066">
    <property type="entry name" value="Plug_dom_sf"/>
</dbReference>
<protein>
    <submittedName>
        <fullName evidence="13">TonB-dependent receptor</fullName>
    </submittedName>
</protein>
<dbReference type="Pfam" id="PF07715">
    <property type="entry name" value="Plug"/>
    <property type="match status" value="1"/>
</dbReference>
<evidence type="ECO:0000256" key="5">
    <source>
        <dbReference type="ARBA" id="ARBA00023077"/>
    </source>
</evidence>
<evidence type="ECO:0000259" key="12">
    <source>
        <dbReference type="Pfam" id="PF07715"/>
    </source>
</evidence>
<feature type="domain" description="TonB-dependent receptor plug" evidence="12">
    <location>
        <begin position="61"/>
        <end position="174"/>
    </location>
</feature>
<comment type="similarity">
    <text evidence="8 9">Belongs to the TonB-dependent receptor family.</text>
</comment>
<dbReference type="GO" id="GO:0009279">
    <property type="term" value="C:cell outer membrane"/>
    <property type="evidence" value="ECO:0007669"/>
    <property type="project" value="UniProtKB-SubCell"/>
</dbReference>
<evidence type="ECO:0000313" key="14">
    <source>
        <dbReference type="Proteomes" id="UP000427820"/>
    </source>
</evidence>
<dbReference type="InterPro" id="IPR039426">
    <property type="entry name" value="TonB-dep_rcpt-like"/>
</dbReference>
<proteinExistence type="inferred from homology"/>
<comment type="subcellular location">
    <subcellularLocation>
        <location evidence="1 8">Cell outer membrane</location>
        <topology evidence="1 8">Multi-pass membrane protein</topology>
    </subcellularLocation>
</comment>
<dbReference type="PANTHER" id="PTHR47234">
    <property type="match status" value="1"/>
</dbReference>
<dbReference type="SUPFAM" id="SSF56935">
    <property type="entry name" value="Porins"/>
    <property type="match status" value="1"/>
</dbReference>
<dbReference type="PROSITE" id="PS52016">
    <property type="entry name" value="TONB_DEPENDENT_REC_3"/>
    <property type="match status" value="1"/>
</dbReference>
<reference evidence="13 14" key="1">
    <citation type="submission" date="2018-09" db="EMBL/GenBank/DDBJ databases">
        <title>Whole genome sequencing of Idiomarina andamanensis W-5T (LMG 29773T= JCM 31645T).</title>
        <authorList>
            <person name="Das S.K."/>
        </authorList>
    </citation>
    <scope>NUCLEOTIDE SEQUENCE [LARGE SCALE GENOMIC DNA]</scope>
    <source>
        <strain evidence="13 14">W-5T</strain>
    </source>
</reference>
<keyword evidence="13" id="KW-0675">Receptor</keyword>
<dbReference type="KEGG" id="panm:D3795_00225"/>
<feature type="chain" id="PRO_5041732033" evidence="10">
    <location>
        <begin position="32"/>
        <end position="959"/>
    </location>
</feature>
<evidence type="ECO:0000256" key="4">
    <source>
        <dbReference type="ARBA" id="ARBA00022692"/>
    </source>
</evidence>
<organism evidence="13 14">
    <name type="scientific">Pseudidiomarina andamanensis</name>
    <dbReference type="NCBI Taxonomy" id="1940690"/>
    <lineage>
        <taxon>Bacteria</taxon>
        <taxon>Pseudomonadati</taxon>
        <taxon>Pseudomonadota</taxon>
        <taxon>Gammaproteobacteria</taxon>
        <taxon>Alteromonadales</taxon>
        <taxon>Idiomarinaceae</taxon>
        <taxon>Pseudidiomarina</taxon>
    </lineage>
</organism>
<keyword evidence="2 8" id="KW-0813">Transport</keyword>
<evidence type="ECO:0000256" key="9">
    <source>
        <dbReference type="RuleBase" id="RU003357"/>
    </source>
</evidence>
<dbReference type="PANTHER" id="PTHR47234:SF2">
    <property type="entry name" value="TONB-DEPENDENT RECEPTOR"/>
    <property type="match status" value="1"/>
</dbReference>
<accession>A0AA92IKX1</accession>
<evidence type="ECO:0000259" key="11">
    <source>
        <dbReference type="Pfam" id="PF00593"/>
    </source>
</evidence>
<keyword evidence="7 8" id="KW-0998">Cell outer membrane</keyword>
<keyword evidence="5 9" id="KW-0798">TonB box</keyword>
<evidence type="ECO:0000256" key="10">
    <source>
        <dbReference type="SAM" id="SignalP"/>
    </source>
</evidence>
<sequence>MAKKSFLANSIQAILIAGFSSAVLVGAPVYAQDQTEQEENAKEVEERIQVTGSRIARPELSQAAPVISIDSEDISEFGTPDLGQILAELPAVGATNTLIGNRNSNASGGVSSADLRRLGAGRTLVLVNGKRHVAGSPGSASVDLSTIPSSMIERVEVMTGGASAIYGSDAVSGVINVITRTNYEGLEFNARGTSSTEGVGARTHEFGILGGGDFMNGRGNATFHIGVNRIQETMEDDIRQFQSWGTILNPEDTGRLDGIPDRIFVPNVGSEYISGNGVLLWDNFYGLLPDGSYVVQPPRQGTNSALFGYFPDGCDTCAFTQKYVNLQPEVNRVNLASTIDFELSDSARFYSDFKVTRADIQQQFQPAFTTSTRINVNDNPYLNEELRQRLLDAGASQVTMFKFFEDWGNRSAQNRRELFRYIGGVDGVVNLDQSFLQYDFYYGYGETRNRRITENESIPGNIAAAVDTIRDGEGNIVCRDPDAGLVNTGGECVPYNPFGQNATAEAIAFMSADVVRDDKITQEYVGATFVTDSQNLFALPGGAVDLAFGFEWREETSETLTDEFTRRGLTNNAATPNQYGEYDVTEYFVEVNLPILDGSFLAEELSIDMAYRGADYSHAGKADSWKVGFMWAPIEDARLRGTFGRAVRAPNISEAFSPRSPGFVNITDPCDATRVNQNPNRAANCAALGVPENFQSNTNVSINLISGGNPNLDVETSDSWTLGVVWTPSSIEGFTATLDMYNIEIEDAITFIAPQSVINNCVDSEGAPSATYCAQVTRDPETNQLTAVESGYLNAAALETRGIELDLRYRTDLQAFDLPGELSSSLFINHLDSFVFYSFQDQPDLDDREEGEVGDPQWQFRFTNTYRLDNTSFSWNVRYIDRSALYDVTPRLEAYENVSPNEVGSILTHDLSARYFVNDNFTVDFGVRNVFDKTPPGYVGNALYDLVGRRAYAGLNYRF</sequence>
<evidence type="ECO:0000256" key="3">
    <source>
        <dbReference type="ARBA" id="ARBA00022452"/>
    </source>
</evidence>
<evidence type="ECO:0000256" key="8">
    <source>
        <dbReference type="PROSITE-ProRule" id="PRU01360"/>
    </source>
</evidence>
<dbReference type="InterPro" id="IPR000531">
    <property type="entry name" value="Beta-barrel_TonB"/>
</dbReference>
<keyword evidence="14" id="KW-1185">Reference proteome</keyword>
<dbReference type="Gene3D" id="2.170.130.10">
    <property type="entry name" value="TonB-dependent receptor, plug domain"/>
    <property type="match status" value="1"/>
</dbReference>
<evidence type="ECO:0000256" key="2">
    <source>
        <dbReference type="ARBA" id="ARBA00022448"/>
    </source>
</evidence>
<dbReference type="EMBL" id="CP032551">
    <property type="protein sequence ID" value="QGT94709.1"/>
    <property type="molecule type" value="Genomic_DNA"/>
</dbReference>
<dbReference type="InterPro" id="IPR012910">
    <property type="entry name" value="Plug_dom"/>
</dbReference>
<feature type="signal peptide" evidence="10">
    <location>
        <begin position="1"/>
        <end position="31"/>
    </location>
</feature>
<evidence type="ECO:0000256" key="7">
    <source>
        <dbReference type="ARBA" id="ARBA00023237"/>
    </source>
</evidence>
<keyword evidence="4 8" id="KW-0812">Transmembrane</keyword>
<dbReference type="Gene3D" id="2.40.170.20">
    <property type="entry name" value="TonB-dependent receptor, beta-barrel domain"/>
    <property type="match status" value="1"/>
</dbReference>
<evidence type="ECO:0000313" key="13">
    <source>
        <dbReference type="EMBL" id="QGT94709.1"/>
    </source>
</evidence>
<evidence type="ECO:0000256" key="6">
    <source>
        <dbReference type="ARBA" id="ARBA00023136"/>
    </source>
</evidence>
<dbReference type="RefSeq" id="WP_156265641.1">
    <property type="nucleotide sequence ID" value="NZ_CP032551.1"/>
</dbReference>
<dbReference type="InterPro" id="IPR036942">
    <property type="entry name" value="Beta-barrel_TonB_sf"/>
</dbReference>
<keyword evidence="3 8" id="KW-1134">Transmembrane beta strand</keyword>
<keyword evidence="6 8" id="KW-0472">Membrane</keyword>
<dbReference type="Proteomes" id="UP000427820">
    <property type="component" value="Chromosome"/>
</dbReference>
<gene>
    <name evidence="13" type="ORF">D3795_00225</name>
</gene>
<feature type="domain" description="TonB-dependent receptor-like beta-barrel" evidence="11">
    <location>
        <begin position="435"/>
        <end position="930"/>
    </location>
</feature>
<name>A0AA92IKX1_9GAMM</name>
<dbReference type="Pfam" id="PF00593">
    <property type="entry name" value="TonB_dep_Rec_b-barrel"/>
    <property type="match status" value="1"/>
</dbReference>
<dbReference type="AlphaFoldDB" id="A0AA92IKX1"/>
<evidence type="ECO:0000256" key="1">
    <source>
        <dbReference type="ARBA" id="ARBA00004571"/>
    </source>
</evidence>
<keyword evidence="10" id="KW-0732">Signal</keyword>